<dbReference type="AlphaFoldDB" id="A0A9C6SH76"/>
<keyword evidence="5" id="KW-0552">Olfaction</keyword>
<evidence type="ECO:0000256" key="8">
    <source>
        <dbReference type="ARBA" id="ARBA00023170"/>
    </source>
</evidence>
<keyword evidence="8" id="KW-0675">Receptor</keyword>
<dbReference type="GeneID" id="125386477"/>
<dbReference type="GO" id="GO:0004984">
    <property type="term" value="F:olfactory receptor activity"/>
    <property type="evidence" value="ECO:0007669"/>
    <property type="project" value="InterPro"/>
</dbReference>
<evidence type="ECO:0000256" key="7">
    <source>
        <dbReference type="ARBA" id="ARBA00023136"/>
    </source>
</evidence>
<evidence type="ECO:0000256" key="9">
    <source>
        <dbReference type="ARBA" id="ARBA00023224"/>
    </source>
</evidence>
<keyword evidence="10" id="KW-1185">Reference proteome</keyword>
<sequence length="94" mass="10594">MCQLLMFTYSCDCLIRDSTNVANAAYKSLWSFLPMDKYGKILRRDLVLIIMRSNIPCCLTASGFFVVSLETYTGILSTAASYFTLLRSHANDMS</sequence>
<evidence type="ECO:0000313" key="11">
    <source>
        <dbReference type="RefSeq" id="XP_048268948.1"/>
    </source>
</evidence>
<evidence type="ECO:0000256" key="4">
    <source>
        <dbReference type="ARBA" id="ARBA00022692"/>
    </source>
</evidence>
<proteinExistence type="predicted"/>
<dbReference type="GO" id="GO:0007165">
    <property type="term" value="P:signal transduction"/>
    <property type="evidence" value="ECO:0007669"/>
    <property type="project" value="UniProtKB-KW"/>
</dbReference>
<keyword evidence="2" id="KW-1003">Cell membrane</keyword>
<reference evidence="11" key="1">
    <citation type="submission" date="2025-08" db="UniProtKB">
        <authorList>
            <consortium name="RefSeq"/>
        </authorList>
    </citation>
    <scope>IDENTIFICATION</scope>
</reference>
<evidence type="ECO:0000313" key="10">
    <source>
        <dbReference type="Proteomes" id="UP000835206"/>
    </source>
</evidence>
<evidence type="ECO:0000256" key="2">
    <source>
        <dbReference type="ARBA" id="ARBA00022475"/>
    </source>
</evidence>
<name>A0A9C6SH76_BOMTE</name>
<dbReference type="GO" id="GO:0005549">
    <property type="term" value="F:odorant binding"/>
    <property type="evidence" value="ECO:0007669"/>
    <property type="project" value="InterPro"/>
</dbReference>
<keyword evidence="6" id="KW-1133">Transmembrane helix</keyword>
<keyword evidence="3" id="KW-0716">Sensory transduction</keyword>
<dbReference type="InterPro" id="IPR004117">
    <property type="entry name" value="7tm6_olfct_rcpt"/>
</dbReference>
<evidence type="ECO:0000256" key="5">
    <source>
        <dbReference type="ARBA" id="ARBA00022725"/>
    </source>
</evidence>
<dbReference type="KEGG" id="bter:125386477"/>
<gene>
    <name evidence="11" type="primary">LOC125386477</name>
</gene>
<dbReference type="Pfam" id="PF02949">
    <property type="entry name" value="7tm_6"/>
    <property type="match status" value="1"/>
</dbReference>
<dbReference type="PANTHER" id="PTHR21137">
    <property type="entry name" value="ODORANT RECEPTOR"/>
    <property type="match status" value="1"/>
</dbReference>
<dbReference type="OrthoDB" id="8185860at2759"/>
<evidence type="ECO:0000256" key="3">
    <source>
        <dbReference type="ARBA" id="ARBA00022606"/>
    </source>
</evidence>
<dbReference type="Proteomes" id="UP000835206">
    <property type="component" value="Chromosome 15"/>
</dbReference>
<comment type="subcellular location">
    <subcellularLocation>
        <location evidence="1">Cell membrane</location>
        <topology evidence="1">Multi-pass membrane protein</topology>
    </subcellularLocation>
</comment>
<evidence type="ECO:0000256" key="1">
    <source>
        <dbReference type="ARBA" id="ARBA00004651"/>
    </source>
</evidence>
<keyword evidence="7" id="KW-0472">Membrane</keyword>
<protein>
    <submittedName>
        <fullName evidence="11">Odorant receptor 13a-like</fullName>
    </submittedName>
</protein>
<dbReference type="PANTHER" id="PTHR21137:SF35">
    <property type="entry name" value="ODORANT RECEPTOR 19A-RELATED"/>
    <property type="match status" value="1"/>
</dbReference>
<accession>A0A9C6SH76</accession>
<organism evidence="10 11">
    <name type="scientific">Bombus terrestris</name>
    <name type="common">Buff-tailed bumblebee</name>
    <name type="synonym">Apis terrestris</name>
    <dbReference type="NCBI Taxonomy" id="30195"/>
    <lineage>
        <taxon>Eukaryota</taxon>
        <taxon>Metazoa</taxon>
        <taxon>Ecdysozoa</taxon>
        <taxon>Arthropoda</taxon>
        <taxon>Hexapoda</taxon>
        <taxon>Insecta</taxon>
        <taxon>Pterygota</taxon>
        <taxon>Neoptera</taxon>
        <taxon>Endopterygota</taxon>
        <taxon>Hymenoptera</taxon>
        <taxon>Apocrita</taxon>
        <taxon>Aculeata</taxon>
        <taxon>Apoidea</taxon>
        <taxon>Anthophila</taxon>
        <taxon>Apidae</taxon>
        <taxon>Bombus</taxon>
        <taxon>Bombus</taxon>
    </lineage>
</organism>
<dbReference type="GO" id="GO:0005886">
    <property type="term" value="C:plasma membrane"/>
    <property type="evidence" value="ECO:0007669"/>
    <property type="project" value="UniProtKB-SubCell"/>
</dbReference>
<keyword evidence="9" id="KW-0807">Transducer</keyword>
<dbReference type="RefSeq" id="XP_048268948.1">
    <property type="nucleotide sequence ID" value="XM_048412991.1"/>
</dbReference>
<keyword evidence="4" id="KW-0812">Transmembrane</keyword>
<evidence type="ECO:0000256" key="6">
    <source>
        <dbReference type="ARBA" id="ARBA00022989"/>
    </source>
</evidence>